<protein>
    <submittedName>
        <fullName evidence="1">Uncharacterized protein</fullName>
    </submittedName>
</protein>
<reference evidence="2" key="1">
    <citation type="submission" date="2018-11" db="EMBL/GenBank/DDBJ databases">
        <title>Proposal to divide the Flavobacteriaceae and reorganize its genera based on Amino Acid Identity values calculated from whole genome sequences.</title>
        <authorList>
            <person name="Nicholson A.C."/>
            <person name="Gulvik C.A."/>
            <person name="Whitney A.M."/>
            <person name="Humrighouse B.W."/>
            <person name="Bell M."/>
            <person name="Holmes B."/>
            <person name="Steigerwalt A."/>
            <person name="Villarma A."/>
            <person name="Sheth M."/>
            <person name="Batra D."/>
            <person name="Pryor J."/>
            <person name="Bernardet J.-F."/>
            <person name="Hugo C."/>
            <person name="Kampfer P."/>
            <person name="Newman J."/>
            <person name="Mcquiston J.R."/>
        </authorList>
    </citation>
    <scope>NUCLEOTIDE SEQUENCE [LARGE SCALE GENOMIC DNA]</scope>
    <source>
        <strain evidence="2">DSM 22165</strain>
    </source>
</reference>
<evidence type="ECO:0000313" key="1">
    <source>
        <dbReference type="EMBL" id="ROI14026.1"/>
    </source>
</evidence>
<name>A0A3N0X9H1_9FLAO</name>
<dbReference type="Proteomes" id="UP000267623">
    <property type="component" value="Unassembled WGS sequence"/>
</dbReference>
<organism evidence="1 2">
    <name type="scientific">Epilithonimonas hominis</name>
    <dbReference type="NCBI Taxonomy" id="420404"/>
    <lineage>
        <taxon>Bacteria</taxon>
        <taxon>Pseudomonadati</taxon>
        <taxon>Bacteroidota</taxon>
        <taxon>Flavobacteriia</taxon>
        <taxon>Flavobacteriales</taxon>
        <taxon>Weeksellaceae</taxon>
        <taxon>Chryseobacterium group</taxon>
        <taxon>Epilithonimonas</taxon>
    </lineage>
</organism>
<accession>A0A3N0X9H1</accession>
<gene>
    <name evidence="1" type="ORF">EGH73_04565</name>
</gene>
<reference evidence="2" key="2">
    <citation type="submission" date="2018-11" db="EMBL/GenBank/DDBJ databases">
        <title>Proposal to divide the Flavobacteriaceae and reorganize its genera based on Amino Acid Identity values calculated from whole genome sequences.</title>
        <authorList>
            <person name="Nicholson A.C."/>
            <person name="Gulvik C.A."/>
            <person name="Whitney A.M."/>
            <person name="Humrighouse B.W."/>
            <person name="Bell M."/>
            <person name="Holmes B."/>
            <person name="Steigerwalt A."/>
            <person name="Villarma A."/>
            <person name="Sheth M."/>
            <person name="Batra D."/>
            <person name="Pryor J."/>
            <person name="Bernardet J.-F."/>
            <person name="Hugo C."/>
            <person name="Kampfer P."/>
            <person name="Newman J."/>
            <person name="Mcquiston J."/>
        </authorList>
    </citation>
    <scope>NUCLEOTIDE SEQUENCE [LARGE SCALE GENOMIC DNA]</scope>
    <source>
        <strain evidence="2">DSM 22165</strain>
    </source>
</reference>
<dbReference type="EMBL" id="RJTU01000034">
    <property type="protein sequence ID" value="ROI14026.1"/>
    <property type="molecule type" value="Genomic_DNA"/>
</dbReference>
<proteinExistence type="predicted"/>
<comment type="caution">
    <text evidence="1">The sequence shown here is derived from an EMBL/GenBank/DDBJ whole genome shotgun (WGS) entry which is preliminary data.</text>
</comment>
<evidence type="ECO:0000313" key="2">
    <source>
        <dbReference type="Proteomes" id="UP000267623"/>
    </source>
</evidence>
<sequence>MLILAKRSPTDLIFFISLFESMNLVPRFEWSSLFADYSVSFWIVNFWQKIARALRQAQDKLLAD</sequence>
<dbReference type="AlphaFoldDB" id="A0A3N0X9H1"/>